<sequence>MSINYIAESDWVPEMDKVDQSDTRSKLHTWQSSVVSEMQVNPSAWAFLQPVDITEVPDYHTHIKHPMDLATLESNVEANKYETLDSFVADVLLIFSNAREYNGESSRYGKCATNLQKFFEQRLSDYKSRSSQNQ</sequence>
<dbReference type="CDD" id="cd05509">
    <property type="entry name" value="Bromo_gcn5_like"/>
    <property type="match status" value="1"/>
</dbReference>
<dbReference type="InterPro" id="IPR036427">
    <property type="entry name" value="Bromodomain-like_sf"/>
</dbReference>
<dbReference type="Proteomes" id="UP000187455">
    <property type="component" value="Unassembled WGS sequence"/>
</dbReference>
<dbReference type="PANTHER" id="PTHR45750">
    <property type="entry name" value="GH11602P"/>
    <property type="match status" value="1"/>
</dbReference>
<dbReference type="PRINTS" id="PR00503">
    <property type="entry name" value="BROMODOMAIN"/>
</dbReference>
<dbReference type="AlphaFoldDB" id="A0A1R0GUM0"/>
<dbReference type="PANTHER" id="PTHR45750:SF3">
    <property type="entry name" value="HISTONE ACETYLTRANSFERASE"/>
    <property type="match status" value="1"/>
</dbReference>
<dbReference type="OrthoDB" id="1937912at2759"/>
<dbReference type="SUPFAM" id="SSF47370">
    <property type="entry name" value="Bromodomain"/>
    <property type="match status" value="1"/>
</dbReference>
<dbReference type="GO" id="GO:0010484">
    <property type="term" value="F:histone H3 acetyltransferase activity"/>
    <property type="evidence" value="ECO:0007669"/>
    <property type="project" value="TreeGrafter"/>
</dbReference>
<protein>
    <submittedName>
        <fullName evidence="6">Histone acetyltransferase GCN5</fullName>
    </submittedName>
</protein>
<reference evidence="6 7" key="1">
    <citation type="journal article" date="2016" name="Mol. Biol. Evol.">
        <title>Genome-Wide Survey of Gut Fungi (Harpellales) Reveals the First Horizontally Transferred Ubiquitin Gene from a Mosquito Host.</title>
        <authorList>
            <person name="Wang Y."/>
            <person name="White M.M."/>
            <person name="Kvist S."/>
            <person name="Moncalvo J.M."/>
        </authorList>
    </citation>
    <scope>NUCLEOTIDE SEQUENCE [LARGE SCALE GENOMIC DNA]</scope>
    <source>
        <strain evidence="6 7">ALG-7-W6</strain>
    </source>
</reference>
<evidence type="ECO:0000256" key="1">
    <source>
        <dbReference type="ARBA" id="ARBA00022679"/>
    </source>
</evidence>
<dbReference type="GO" id="GO:0000123">
    <property type="term" value="C:histone acetyltransferase complex"/>
    <property type="evidence" value="ECO:0007669"/>
    <property type="project" value="TreeGrafter"/>
</dbReference>
<dbReference type="InterPro" id="IPR001487">
    <property type="entry name" value="Bromodomain"/>
</dbReference>
<evidence type="ECO:0000256" key="3">
    <source>
        <dbReference type="ARBA" id="ARBA00023315"/>
    </source>
</evidence>
<keyword evidence="7" id="KW-1185">Reference proteome</keyword>
<organism evidence="6 7">
    <name type="scientific">Smittium mucronatum</name>
    <dbReference type="NCBI Taxonomy" id="133383"/>
    <lineage>
        <taxon>Eukaryota</taxon>
        <taxon>Fungi</taxon>
        <taxon>Fungi incertae sedis</taxon>
        <taxon>Zoopagomycota</taxon>
        <taxon>Kickxellomycotina</taxon>
        <taxon>Harpellomycetes</taxon>
        <taxon>Harpellales</taxon>
        <taxon>Legeriomycetaceae</taxon>
        <taxon>Smittium</taxon>
    </lineage>
</organism>
<feature type="domain" description="Bromo" evidence="5">
    <location>
        <begin position="39"/>
        <end position="109"/>
    </location>
</feature>
<dbReference type="PROSITE" id="PS00633">
    <property type="entry name" value="BROMODOMAIN_1"/>
    <property type="match status" value="1"/>
</dbReference>
<evidence type="ECO:0000313" key="7">
    <source>
        <dbReference type="Proteomes" id="UP000187455"/>
    </source>
</evidence>
<gene>
    <name evidence="6" type="ORF">AYI68_g5309</name>
</gene>
<keyword evidence="1 6" id="KW-0808">Transferase</keyword>
<dbReference type="STRING" id="133383.A0A1R0GUM0"/>
<dbReference type="PROSITE" id="PS50014">
    <property type="entry name" value="BROMODOMAIN_2"/>
    <property type="match status" value="1"/>
</dbReference>
<dbReference type="EMBL" id="LSSL01003342">
    <property type="protein sequence ID" value="OLY80596.1"/>
    <property type="molecule type" value="Genomic_DNA"/>
</dbReference>
<dbReference type="InterPro" id="IPR018359">
    <property type="entry name" value="Bromodomain_CS"/>
</dbReference>
<dbReference type="GO" id="GO:0045944">
    <property type="term" value="P:positive regulation of transcription by RNA polymerase II"/>
    <property type="evidence" value="ECO:0007669"/>
    <property type="project" value="TreeGrafter"/>
</dbReference>
<dbReference type="SMART" id="SM00297">
    <property type="entry name" value="BROMO"/>
    <property type="match status" value="1"/>
</dbReference>
<name>A0A1R0GUM0_9FUNG</name>
<keyword evidence="3" id="KW-0012">Acyltransferase</keyword>
<evidence type="ECO:0000256" key="2">
    <source>
        <dbReference type="ARBA" id="ARBA00023117"/>
    </source>
</evidence>
<dbReference type="Pfam" id="PF00439">
    <property type="entry name" value="Bromodomain"/>
    <property type="match status" value="1"/>
</dbReference>
<evidence type="ECO:0000259" key="5">
    <source>
        <dbReference type="PROSITE" id="PS50014"/>
    </source>
</evidence>
<dbReference type="InterPro" id="IPR037800">
    <property type="entry name" value="GCN5"/>
</dbReference>
<accession>A0A1R0GUM0</accession>
<evidence type="ECO:0000313" key="6">
    <source>
        <dbReference type="EMBL" id="OLY80596.1"/>
    </source>
</evidence>
<evidence type="ECO:0000256" key="4">
    <source>
        <dbReference type="PROSITE-ProRule" id="PRU00035"/>
    </source>
</evidence>
<proteinExistence type="predicted"/>
<dbReference type="Gene3D" id="1.20.920.10">
    <property type="entry name" value="Bromodomain-like"/>
    <property type="match status" value="1"/>
</dbReference>
<keyword evidence="2 4" id="KW-0103">Bromodomain</keyword>
<comment type="caution">
    <text evidence="6">The sequence shown here is derived from an EMBL/GenBank/DDBJ whole genome shotgun (WGS) entry which is preliminary data.</text>
</comment>